<dbReference type="SUPFAM" id="SSF53335">
    <property type="entry name" value="S-adenosyl-L-methionine-dependent methyltransferases"/>
    <property type="match status" value="1"/>
</dbReference>
<protein>
    <recommendedName>
        <fullName evidence="3">Class I SAM-dependent methyltransferase</fullName>
    </recommendedName>
</protein>
<dbReference type="AlphaFoldDB" id="A0A364NXN2"/>
<evidence type="ECO:0000313" key="2">
    <source>
        <dbReference type="Proteomes" id="UP000251075"/>
    </source>
</evidence>
<proteinExistence type="predicted"/>
<comment type="caution">
    <text evidence="1">The sequence shown here is derived from an EMBL/GenBank/DDBJ whole genome shotgun (WGS) entry which is preliminary data.</text>
</comment>
<reference evidence="1 2" key="1">
    <citation type="submission" date="2017-11" db="EMBL/GenBank/DDBJ databases">
        <title>Draft genome sequence of magnetotactic bacterium Magnetospirillum kuznetsovii LBB-42.</title>
        <authorList>
            <person name="Grouzdev D.S."/>
            <person name="Rysina M.S."/>
            <person name="Baslerov R.V."/>
            <person name="Koziaeva V."/>
        </authorList>
    </citation>
    <scope>NUCLEOTIDE SEQUENCE [LARGE SCALE GENOMIC DNA]</scope>
    <source>
        <strain evidence="1 2">LBB-42</strain>
    </source>
</reference>
<keyword evidence="2" id="KW-1185">Reference proteome</keyword>
<dbReference type="EMBL" id="PGTO01000007">
    <property type="protein sequence ID" value="RAU21803.1"/>
    <property type="molecule type" value="Genomic_DNA"/>
</dbReference>
<organism evidence="1 2">
    <name type="scientific">Paramagnetospirillum kuznetsovii</name>
    <dbReference type="NCBI Taxonomy" id="2053833"/>
    <lineage>
        <taxon>Bacteria</taxon>
        <taxon>Pseudomonadati</taxon>
        <taxon>Pseudomonadota</taxon>
        <taxon>Alphaproteobacteria</taxon>
        <taxon>Rhodospirillales</taxon>
        <taxon>Magnetospirillaceae</taxon>
        <taxon>Paramagnetospirillum</taxon>
    </lineage>
</organism>
<sequence>MTSISERFLFPPDVVPHTHFLPKHAFIMATVNGALKSGNASLRIAEIGSWLGASTLLWSESILRFGGPQAAAGSSVLSIDSWNPILSSEDLQSAKYQFFANAAKNDVAYNIYLHNAKAGSEAYGVPIDHIRGVSEDTLPGLGEDVFDIVYVDAGHYYDDASIDIAHAKRMTRIGGIICGDDLNLLMEEVDIPTARANANRDLVEDPRTGKFFHPGVTLAVGEAFDAVGTCGGFWAVRKTATDAFTAQEVRFDGLFIPSFLTEADQALFCDSVRPYYPAGFAAPHPTVPLI</sequence>
<evidence type="ECO:0008006" key="3">
    <source>
        <dbReference type="Google" id="ProtNLM"/>
    </source>
</evidence>
<accession>A0A364NXN2</accession>
<dbReference type="Proteomes" id="UP000251075">
    <property type="component" value="Unassembled WGS sequence"/>
</dbReference>
<dbReference type="InterPro" id="IPR029063">
    <property type="entry name" value="SAM-dependent_MTases_sf"/>
</dbReference>
<name>A0A364NXN2_9PROT</name>
<dbReference type="RefSeq" id="WP_112144559.1">
    <property type="nucleotide sequence ID" value="NZ_PGTO01000007.1"/>
</dbReference>
<dbReference type="Gene3D" id="3.40.50.150">
    <property type="entry name" value="Vaccinia Virus protein VP39"/>
    <property type="match status" value="1"/>
</dbReference>
<gene>
    <name evidence="1" type="ORF">CU669_10880</name>
</gene>
<evidence type="ECO:0000313" key="1">
    <source>
        <dbReference type="EMBL" id="RAU21803.1"/>
    </source>
</evidence>
<dbReference type="OrthoDB" id="174925at2"/>
<dbReference type="Pfam" id="PF13578">
    <property type="entry name" value="Methyltransf_24"/>
    <property type="match status" value="1"/>
</dbReference>